<feature type="region of interest" description="Disordered" evidence="1">
    <location>
        <begin position="602"/>
        <end position="647"/>
    </location>
</feature>
<dbReference type="EMBL" id="JH725156">
    <property type="protein sequence ID" value="EJP67838.1"/>
    <property type="molecule type" value="Genomic_DNA"/>
</dbReference>
<protein>
    <submittedName>
        <fullName evidence="2">Uncharacterized protein</fullName>
    </submittedName>
</protein>
<evidence type="ECO:0000313" key="2">
    <source>
        <dbReference type="EMBL" id="EJP67838.1"/>
    </source>
</evidence>
<reference evidence="2 3" key="1">
    <citation type="journal article" date="2012" name="Sci. Rep.">
        <title>Genomic perspectives on the evolution of fungal entomopathogenicity in Beauveria bassiana.</title>
        <authorList>
            <person name="Xiao G."/>
            <person name="Ying S.H."/>
            <person name="Zheng P."/>
            <person name="Wang Z.L."/>
            <person name="Zhang S."/>
            <person name="Xie X.Q."/>
            <person name="Shang Y."/>
            <person name="St Leger R.J."/>
            <person name="Zhao G.P."/>
            <person name="Wang C."/>
            <person name="Feng M.G."/>
        </authorList>
    </citation>
    <scope>NUCLEOTIDE SEQUENCE [LARGE SCALE GENOMIC DNA]</scope>
    <source>
        <strain evidence="2 3">ARSEF 2860</strain>
    </source>
</reference>
<feature type="region of interest" description="Disordered" evidence="1">
    <location>
        <begin position="275"/>
        <end position="309"/>
    </location>
</feature>
<evidence type="ECO:0000313" key="3">
    <source>
        <dbReference type="Proteomes" id="UP000002762"/>
    </source>
</evidence>
<proteinExistence type="predicted"/>
<feature type="region of interest" description="Disordered" evidence="1">
    <location>
        <begin position="447"/>
        <end position="491"/>
    </location>
</feature>
<feature type="compositionally biased region" description="Basic and acidic residues" evidence="1">
    <location>
        <begin position="456"/>
        <end position="474"/>
    </location>
</feature>
<feature type="region of interest" description="Disordered" evidence="1">
    <location>
        <begin position="499"/>
        <end position="518"/>
    </location>
</feature>
<feature type="compositionally biased region" description="Low complexity" evidence="1">
    <location>
        <begin position="370"/>
        <end position="381"/>
    </location>
</feature>
<organism evidence="2 3">
    <name type="scientific">Beauveria bassiana (strain ARSEF 2860)</name>
    <name type="common">White muscardine disease fungus</name>
    <name type="synonym">Tritirachium shiotae</name>
    <dbReference type="NCBI Taxonomy" id="655819"/>
    <lineage>
        <taxon>Eukaryota</taxon>
        <taxon>Fungi</taxon>
        <taxon>Dikarya</taxon>
        <taxon>Ascomycota</taxon>
        <taxon>Pezizomycotina</taxon>
        <taxon>Sordariomycetes</taxon>
        <taxon>Hypocreomycetidae</taxon>
        <taxon>Hypocreales</taxon>
        <taxon>Cordycipitaceae</taxon>
        <taxon>Beauveria</taxon>
    </lineage>
</organism>
<dbReference type="RefSeq" id="XP_008596937.1">
    <property type="nucleotide sequence ID" value="XM_008598715.1"/>
</dbReference>
<feature type="region of interest" description="Disordered" evidence="1">
    <location>
        <begin position="1"/>
        <end position="49"/>
    </location>
</feature>
<sequence>MLSLCGCSSRRRGKKASSVSSDDVAPKVTAGKGPPETINHSAIIPPGPSRLSLDDFGVQTLELPKRKSSNALEAVKAKLIRHWSYNKDQPQKSRASPDGDKDEIARRAELRRFRARRIQEELNQDHSKCVSTHTSIRSTRYLSPLIDIGRPGRGPRDTIEFSIDSSNPLTAPYPSPAPTLSSFRTNFPASSMKRWSSCPASIGEQSGQVCSPLYNNSGASLSRKRCTTPGKITESKSLPNLLQPNMRAPQLARTKTTGRANGRHGNFSVWLALQESRSRDSSTSGSAESRIQLRRQATPAPQRLTDSSHDTVTMPFPERHISASQNRSAVSRSALEQRGPQATTFAMPGSVNRSRRCSSAAPFNIKKGTSSGSSQGRIVSSETPGGISSSYYPSVMPSIQPSPSRSKSLVNILSVRDLQSLELSPFEWHDNDSILKNFGAFAEDGSSYATADDGEADSKKSPPRTRHDSVKQDHNGQAGQTNTSNRHLPSTLSIEIRRENSEPDITASGSKLPAPNWNSRIRAERTGLPTIWRSGHASWDIQASLPKRISSKFWSQSRTASATIPETNTPGKLHGGSDHVIEQPALSRSSVAYNALQKVSQRNASAPPLSWARHQSRKQKQSATNEITKTRARYSSDCQDSGQPYRYPMAENRDVRSISFPAKMGGLVDNVLTKIMPSRRSSEKLDTSSQETKSIKHLPLEPLKINELQTSPALGEMEIFRPMQSTPNPPK</sequence>
<gene>
    <name evidence="2" type="ORF">BBA_03618</name>
</gene>
<feature type="region of interest" description="Disordered" evidence="1">
    <location>
        <begin position="703"/>
        <end position="731"/>
    </location>
</feature>
<dbReference type="GeneID" id="19886630"/>
<dbReference type="Proteomes" id="UP000002762">
    <property type="component" value="Unassembled WGS sequence"/>
</dbReference>
<keyword evidence="3" id="KW-1185">Reference proteome</keyword>
<feature type="compositionally biased region" description="Low complexity" evidence="1">
    <location>
        <begin position="281"/>
        <end position="290"/>
    </location>
</feature>
<dbReference type="OrthoDB" id="3437384at2759"/>
<feature type="region of interest" description="Disordered" evidence="1">
    <location>
        <begin position="334"/>
        <end position="390"/>
    </location>
</feature>
<dbReference type="AlphaFoldDB" id="J5JSE2"/>
<name>J5JSE2_BEAB2</name>
<dbReference type="HOGENOM" id="CLU_378965_0_0_1"/>
<accession>J5JSE2</accession>
<evidence type="ECO:0000256" key="1">
    <source>
        <dbReference type="SAM" id="MobiDB-lite"/>
    </source>
</evidence>
<feature type="compositionally biased region" description="Polar residues" evidence="1">
    <location>
        <begin position="475"/>
        <end position="491"/>
    </location>
</feature>
<dbReference type="InParanoid" id="J5JSE2"/>